<dbReference type="AlphaFoldDB" id="A0A9R1VE97"/>
<evidence type="ECO:0000313" key="3">
    <source>
        <dbReference type="EMBL" id="KAJ0205492.1"/>
    </source>
</evidence>
<keyword evidence="4" id="KW-1185">Reference proteome</keyword>
<feature type="compositionally biased region" description="Polar residues" evidence="1">
    <location>
        <begin position="280"/>
        <end position="290"/>
    </location>
</feature>
<evidence type="ECO:0000313" key="4">
    <source>
        <dbReference type="Proteomes" id="UP000235145"/>
    </source>
</evidence>
<protein>
    <recommendedName>
        <fullName evidence="2">MULE transposase domain-containing protein</fullName>
    </recommendedName>
</protein>
<accession>A0A9R1VE97</accession>
<proteinExistence type="predicted"/>
<feature type="region of interest" description="Disordered" evidence="1">
    <location>
        <begin position="271"/>
        <end position="292"/>
    </location>
</feature>
<comment type="caution">
    <text evidence="3">The sequence shown here is derived from an EMBL/GenBank/DDBJ whole genome shotgun (WGS) entry which is preliminary data.</text>
</comment>
<dbReference type="PANTHER" id="PTHR31973">
    <property type="entry name" value="POLYPROTEIN, PUTATIVE-RELATED"/>
    <property type="match status" value="1"/>
</dbReference>
<dbReference type="Pfam" id="PF10551">
    <property type="entry name" value="MULE"/>
    <property type="match status" value="1"/>
</dbReference>
<reference evidence="3 4" key="1">
    <citation type="journal article" date="2017" name="Nat. Commun.">
        <title>Genome assembly with in vitro proximity ligation data and whole-genome triplication in lettuce.</title>
        <authorList>
            <person name="Reyes-Chin-Wo S."/>
            <person name="Wang Z."/>
            <person name="Yang X."/>
            <person name="Kozik A."/>
            <person name="Arikit S."/>
            <person name="Song C."/>
            <person name="Xia L."/>
            <person name="Froenicke L."/>
            <person name="Lavelle D.O."/>
            <person name="Truco M.J."/>
            <person name="Xia R."/>
            <person name="Zhu S."/>
            <person name="Xu C."/>
            <person name="Xu H."/>
            <person name="Xu X."/>
            <person name="Cox K."/>
            <person name="Korf I."/>
            <person name="Meyers B.C."/>
            <person name="Michelmore R.W."/>
        </authorList>
    </citation>
    <scope>NUCLEOTIDE SEQUENCE [LARGE SCALE GENOMIC DNA]</scope>
    <source>
        <strain evidence="4">cv. Salinas</strain>
        <tissue evidence="3">Seedlings</tissue>
    </source>
</reference>
<name>A0A9R1VE97_LACSA</name>
<dbReference type="EMBL" id="NBSK02000005">
    <property type="protein sequence ID" value="KAJ0205492.1"/>
    <property type="molecule type" value="Genomic_DNA"/>
</dbReference>
<feature type="domain" description="MULE transposase" evidence="2">
    <location>
        <begin position="8"/>
        <end position="103"/>
    </location>
</feature>
<dbReference type="InterPro" id="IPR018289">
    <property type="entry name" value="MULE_transposase_dom"/>
</dbReference>
<dbReference type="PANTHER" id="PTHR31973:SF189">
    <property type="entry name" value="TRANSPOSASE, MUDR, PLANT, MULE TRANSPOSASE DOMAIN PROTEIN-RELATED"/>
    <property type="match status" value="1"/>
</dbReference>
<sequence>MEGCRRIIGLDGCFLKGICKGELLCVVGRDANDKIYPIAWVVVCVENKQNWKWFLELLIEDMHLNLGNGFSLMSDQHKGLIDAVKELLPYVEHMQCAGHICQNLQKRFNAAIYHTLFWRASKATTKNAFKFVIKEIETLNPDAHQYLIDKVPKTWCRAFFQPGRCCDAVKNGFSESFNLVIVNTRKKPIITMFEEIRFYMMVKLYNMRDVEAYMNNMYNTTTFIKAYNYRIAPMNESDMWPQTNYDPPLPPISRRMPVRLATSRKKSTTWNKGKHKVYKPTSNDSESSSVGGYGQYMQVTPPRSYEVEDFVGEDVEVENVEGDKGQANGVVEDGQGQANDVFEDGQSLVSVVVEEAVEVPNVQQFKCNMLDQFQIF</sequence>
<gene>
    <name evidence="3" type="ORF">LSAT_V11C500277710</name>
</gene>
<dbReference type="Proteomes" id="UP000235145">
    <property type="component" value="Unassembled WGS sequence"/>
</dbReference>
<evidence type="ECO:0000256" key="1">
    <source>
        <dbReference type="SAM" id="MobiDB-lite"/>
    </source>
</evidence>
<organism evidence="3 4">
    <name type="scientific">Lactuca sativa</name>
    <name type="common">Garden lettuce</name>
    <dbReference type="NCBI Taxonomy" id="4236"/>
    <lineage>
        <taxon>Eukaryota</taxon>
        <taxon>Viridiplantae</taxon>
        <taxon>Streptophyta</taxon>
        <taxon>Embryophyta</taxon>
        <taxon>Tracheophyta</taxon>
        <taxon>Spermatophyta</taxon>
        <taxon>Magnoliopsida</taxon>
        <taxon>eudicotyledons</taxon>
        <taxon>Gunneridae</taxon>
        <taxon>Pentapetalae</taxon>
        <taxon>asterids</taxon>
        <taxon>campanulids</taxon>
        <taxon>Asterales</taxon>
        <taxon>Asteraceae</taxon>
        <taxon>Cichorioideae</taxon>
        <taxon>Cichorieae</taxon>
        <taxon>Lactucinae</taxon>
        <taxon>Lactuca</taxon>
    </lineage>
</organism>
<evidence type="ECO:0000259" key="2">
    <source>
        <dbReference type="Pfam" id="PF10551"/>
    </source>
</evidence>